<feature type="compositionally biased region" description="Low complexity" evidence="1">
    <location>
        <begin position="376"/>
        <end position="399"/>
    </location>
</feature>
<dbReference type="Proteomes" id="UP000247498">
    <property type="component" value="Unassembled WGS sequence"/>
</dbReference>
<feature type="compositionally biased region" description="Low complexity" evidence="1">
    <location>
        <begin position="304"/>
        <end position="315"/>
    </location>
</feature>
<feature type="region of interest" description="Disordered" evidence="1">
    <location>
        <begin position="171"/>
        <end position="234"/>
    </location>
</feature>
<comment type="caution">
    <text evidence="2">The sequence shown here is derived from an EMBL/GenBank/DDBJ whole genome shotgun (WGS) entry which is preliminary data.</text>
</comment>
<reference evidence="2 3" key="1">
    <citation type="journal article" date="2018" name="Sci. Rep.">
        <title>Raphidocelis subcapitata (=Pseudokirchneriella subcapitata) provides an insight into genome evolution and environmental adaptations in the Sphaeropleales.</title>
        <authorList>
            <person name="Suzuki S."/>
            <person name="Yamaguchi H."/>
            <person name="Nakajima N."/>
            <person name="Kawachi M."/>
        </authorList>
    </citation>
    <scope>NUCLEOTIDE SEQUENCE [LARGE SCALE GENOMIC DNA]</scope>
    <source>
        <strain evidence="2 3">NIES-35</strain>
    </source>
</reference>
<proteinExistence type="predicted"/>
<feature type="compositionally biased region" description="Low complexity" evidence="1">
    <location>
        <begin position="281"/>
        <end position="294"/>
    </location>
</feature>
<name>A0A2V0PA86_9CHLO</name>
<feature type="compositionally biased region" description="Low complexity" evidence="1">
    <location>
        <begin position="350"/>
        <end position="363"/>
    </location>
</feature>
<feature type="compositionally biased region" description="Basic and acidic residues" evidence="1">
    <location>
        <begin position="270"/>
        <end position="280"/>
    </location>
</feature>
<dbReference type="AlphaFoldDB" id="A0A2V0PA86"/>
<dbReference type="OrthoDB" id="10616543at2759"/>
<accession>A0A2V0PA86</accession>
<dbReference type="EMBL" id="BDRX01000086">
    <property type="protein sequence ID" value="GBF96764.1"/>
    <property type="molecule type" value="Genomic_DNA"/>
</dbReference>
<feature type="compositionally biased region" description="Low complexity" evidence="1">
    <location>
        <begin position="460"/>
        <end position="490"/>
    </location>
</feature>
<organism evidence="2 3">
    <name type="scientific">Raphidocelis subcapitata</name>
    <dbReference type="NCBI Taxonomy" id="307507"/>
    <lineage>
        <taxon>Eukaryota</taxon>
        <taxon>Viridiplantae</taxon>
        <taxon>Chlorophyta</taxon>
        <taxon>core chlorophytes</taxon>
        <taxon>Chlorophyceae</taxon>
        <taxon>CS clade</taxon>
        <taxon>Sphaeropleales</taxon>
        <taxon>Selenastraceae</taxon>
        <taxon>Raphidocelis</taxon>
    </lineage>
</organism>
<feature type="compositionally biased region" description="Gly residues" evidence="1">
    <location>
        <begin position="411"/>
        <end position="421"/>
    </location>
</feature>
<feature type="compositionally biased region" description="Basic and acidic residues" evidence="1">
    <location>
        <begin position="439"/>
        <end position="451"/>
    </location>
</feature>
<evidence type="ECO:0000313" key="2">
    <source>
        <dbReference type="EMBL" id="GBF96764.1"/>
    </source>
</evidence>
<evidence type="ECO:0000256" key="1">
    <source>
        <dbReference type="SAM" id="MobiDB-lite"/>
    </source>
</evidence>
<feature type="compositionally biased region" description="Low complexity" evidence="1">
    <location>
        <begin position="326"/>
        <end position="341"/>
    </location>
</feature>
<protein>
    <submittedName>
        <fullName evidence="2">Uncharacterized protein</fullName>
    </submittedName>
</protein>
<evidence type="ECO:0000313" key="3">
    <source>
        <dbReference type="Proteomes" id="UP000247498"/>
    </source>
</evidence>
<keyword evidence="3" id="KW-1185">Reference proteome</keyword>
<dbReference type="InParanoid" id="A0A2V0PA86"/>
<sequence>MSAANPSYLVNSRLGEDWSAERFQIKPEVVSQLTEEAFAALDPLVKTRLLLAAVMAGGRARAAPAAAHQAAALGAQLRRLRGMALADDDAWVKVAGAAAGEFDGRLDMPALCAANAKVRATVSRLEELAGSAANGHLYPPLEDDYLAPPGWEHPAAQAAKDAAAAKAAEAAAAAADGQEAEPPQPRRHFAPRPAGEVPARSRPRVPRAGAPVSPTGLARQGSMLARRGTSTGEGAAFRDARAAAHTLAPGQRGGAAAGHHGAEAHAGGRAVRELDSEEAARLGAGAAVPGAAHAQPKPRRPLQLKKGPGPQQQRQQQEEEGRGARRPAPGLAFAPEGPGASDEPEEGEPEGAALLRTAAARMADWGDDDSDGEGGLAAAAGAAPTPAAARRPAPRAALARARRGRLAAGGARLGGGGGGGEAADAALEDDVGPPTEAPRGAHDEAQMRDLFGEDEEEGDGAAAAAGQAAGPPASTAAAAAAAAEAPASGGKAKRRRAVISDDEDE</sequence>
<feature type="region of interest" description="Disordered" evidence="1">
    <location>
        <begin position="246"/>
        <end position="505"/>
    </location>
</feature>
<gene>
    <name evidence="2" type="ORF">Rsub_09620</name>
</gene>